<accession>A0A6A6HNM2</accession>
<feature type="signal peptide" evidence="1">
    <location>
        <begin position="1"/>
        <end position="21"/>
    </location>
</feature>
<sequence length="126" mass="13829">MFFKTITFTLLALNGFASTLASPLERRGVPDNTQSCNCVQHPFFNSYSIDIGVTYNNGNGCNDIFNAIMGRGVALTNWQCVADDRGNTQLWFNTPNQFGSFNPGDIVNSALTTIYPTVNGFNCPNE</sequence>
<name>A0A6A6HNM2_VIRVR</name>
<organism evidence="2 3">
    <name type="scientific">Viridothelium virens</name>
    <name type="common">Speckled blister lichen</name>
    <name type="synonym">Trypethelium virens</name>
    <dbReference type="NCBI Taxonomy" id="1048519"/>
    <lineage>
        <taxon>Eukaryota</taxon>
        <taxon>Fungi</taxon>
        <taxon>Dikarya</taxon>
        <taxon>Ascomycota</taxon>
        <taxon>Pezizomycotina</taxon>
        <taxon>Dothideomycetes</taxon>
        <taxon>Dothideomycetes incertae sedis</taxon>
        <taxon>Trypetheliales</taxon>
        <taxon>Trypetheliaceae</taxon>
        <taxon>Viridothelium</taxon>
    </lineage>
</organism>
<evidence type="ECO:0000313" key="3">
    <source>
        <dbReference type="Proteomes" id="UP000800092"/>
    </source>
</evidence>
<feature type="chain" id="PRO_5025676469" description="Ecp2 effector protein domain-containing protein" evidence="1">
    <location>
        <begin position="22"/>
        <end position="126"/>
    </location>
</feature>
<protein>
    <recommendedName>
        <fullName evidence="4">Ecp2 effector protein domain-containing protein</fullName>
    </recommendedName>
</protein>
<dbReference type="OrthoDB" id="3945446at2759"/>
<reference evidence="2" key="1">
    <citation type="journal article" date="2020" name="Stud. Mycol.">
        <title>101 Dothideomycetes genomes: a test case for predicting lifestyles and emergence of pathogens.</title>
        <authorList>
            <person name="Haridas S."/>
            <person name="Albert R."/>
            <person name="Binder M."/>
            <person name="Bloem J."/>
            <person name="Labutti K."/>
            <person name="Salamov A."/>
            <person name="Andreopoulos B."/>
            <person name="Baker S."/>
            <person name="Barry K."/>
            <person name="Bills G."/>
            <person name="Bluhm B."/>
            <person name="Cannon C."/>
            <person name="Castanera R."/>
            <person name="Culley D."/>
            <person name="Daum C."/>
            <person name="Ezra D."/>
            <person name="Gonzalez J."/>
            <person name="Henrissat B."/>
            <person name="Kuo A."/>
            <person name="Liang C."/>
            <person name="Lipzen A."/>
            <person name="Lutzoni F."/>
            <person name="Magnuson J."/>
            <person name="Mondo S."/>
            <person name="Nolan M."/>
            <person name="Ohm R."/>
            <person name="Pangilinan J."/>
            <person name="Park H.-J."/>
            <person name="Ramirez L."/>
            <person name="Alfaro M."/>
            <person name="Sun H."/>
            <person name="Tritt A."/>
            <person name="Yoshinaga Y."/>
            <person name="Zwiers L.-H."/>
            <person name="Turgeon B."/>
            <person name="Goodwin S."/>
            <person name="Spatafora J."/>
            <person name="Crous P."/>
            <person name="Grigoriev I."/>
        </authorList>
    </citation>
    <scope>NUCLEOTIDE SEQUENCE</scope>
    <source>
        <strain evidence="2">Tuck. ex Michener</strain>
    </source>
</reference>
<keyword evidence="1" id="KW-0732">Signal</keyword>
<evidence type="ECO:0000256" key="1">
    <source>
        <dbReference type="SAM" id="SignalP"/>
    </source>
</evidence>
<gene>
    <name evidence="2" type="ORF">EV356DRAFT_499937</name>
</gene>
<keyword evidence="3" id="KW-1185">Reference proteome</keyword>
<dbReference type="EMBL" id="ML991772">
    <property type="protein sequence ID" value="KAF2239724.1"/>
    <property type="molecule type" value="Genomic_DNA"/>
</dbReference>
<evidence type="ECO:0000313" key="2">
    <source>
        <dbReference type="EMBL" id="KAF2239724.1"/>
    </source>
</evidence>
<proteinExistence type="predicted"/>
<evidence type="ECO:0008006" key="4">
    <source>
        <dbReference type="Google" id="ProtNLM"/>
    </source>
</evidence>
<dbReference type="AlphaFoldDB" id="A0A6A6HNM2"/>
<dbReference type="Proteomes" id="UP000800092">
    <property type="component" value="Unassembled WGS sequence"/>
</dbReference>